<organism evidence="1 2">
    <name type="scientific">Inconstantimicrobium porci</name>
    <dbReference type="NCBI Taxonomy" id="2652291"/>
    <lineage>
        <taxon>Bacteria</taxon>
        <taxon>Bacillati</taxon>
        <taxon>Bacillota</taxon>
        <taxon>Clostridia</taxon>
        <taxon>Eubacteriales</taxon>
        <taxon>Clostridiaceae</taxon>
        <taxon>Inconstantimicrobium</taxon>
    </lineage>
</organism>
<proteinExistence type="predicted"/>
<gene>
    <name evidence="1" type="ORF">FYJ33_15705</name>
</gene>
<evidence type="ECO:0000313" key="2">
    <source>
        <dbReference type="Proteomes" id="UP000460287"/>
    </source>
</evidence>
<dbReference type="Proteomes" id="UP000460287">
    <property type="component" value="Unassembled WGS sequence"/>
</dbReference>
<keyword evidence="2" id="KW-1185">Reference proteome</keyword>
<dbReference type="AlphaFoldDB" id="A0A7X2N160"/>
<dbReference type="SUPFAM" id="SSF46689">
    <property type="entry name" value="Homeodomain-like"/>
    <property type="match status" value="1"/>
</dbReference>
<accession>A0A7X2N160</accession>
<dbReference type="GO" id="GO:0004803">
    <property type="term" value="F:transposase activity"/>
    <property type="evidence" value="ECO:0007669"/>
    <property type="project" value="InterPro"/>
</dbReference>
<dbReference type="InterPro" id="IPR002514">
    <property type="entry name" value="Transposase_8"/>
</dbReference>
<protein>
    <submittedName>
        <fullName evidence="1">Transposase</fullName>
    </submittedName>
</protein>
<dbReference type="Pfam" id="PF01527">
    <property type="entry name" value="HTH_Tnp_1"/>
    <property type="match status" value="1"/>
</dbReference>
<dbReference type="GO" id="GO:0003677">
    <property type="term" value="F:DNA binding"/>
    <property type="evidence" value="ECO:0007669"/>
    <property type="project" value="InterPro"/>
</dbReference>
<dbReference type="InterPro" id="IPR009057">
    <property type="entry name" value="Homeodomain-like_sf"/>
</dbReference>
<dbReference type="Gene3D" id="1.10.10.60">
    <property type="entry name" value="Homeodomain-like"/>
    <property type="match status" value="1"/>
</dbReference>
<comment type="caution">
    <text evidence="1">The sequence shown here is derived from an EMBL/GenBank/DDBJ whole genome shotgun (WGS) entry which is preliminary data.</text>
</comment>
<dbReference type="EMBL" id="VULX01000069">
    <property type="protein sequence ID" value="MSR92764.1"/>
    <property type="molecule type" value="Genomic_DNA"/>
</dbReference>
<dbReference type="GO" id="GO:0006313">
    <property type="term" value="P:DNA transposition"/>
    <property type="evidence" value="ECO:0007669"/>
    <property type="project" value="InterPro"/>
</dbReference>
<name>A0A7X2N160_9CLOT</name>
<sequence length="124" mass="14368">MTNISYTKYSNYWRKVMKGRSYSEEFKEQILQEVKEVENVSLVGRKHGISTSTIFNWISKSKNKDKIGVKPGRKALVEGKNNENEINEITQENDKLKKILGEKDLEIAILKDLLKKANPQLKIK</sequence>
<reference evidence="1 2" key="1">
    <citation type="submission" date="2019-08" db="EMBL/GenBank/DDBJ databases">
        <title>In-depth cultivation of the pig gut microbiome towards novel bacterial diversity and tailored functional studies.</title>
        <authorList>
            <person name="Wylensek D."/>
            <person name="Hitch T.C.A."/>
            <person name="Clavel T."/>
        </authorList>
    </citation>
    <scope>NUCLEOTIDE SEQUENCE [LARGE SCALE GENOMIC DNA]</scope>
    <source>
        <strain evidence="1 2">WCA-383-APC-5B</strain>
    </source>
</reference>
<evidence type="ECO:0000313" key="1">
    <source>
        <dbReference type="EMBL" id="MSR92764.1"/>
    </source>
</evidence>